<dbReference type="OrthoDB" id="9131041at2"/>
<dbReference type="SUPFAM" id="SSF55729">
    <property type="entry name" value="Acyl-CoA N-acyltransferases (Nat)"/>
    <property type="match status" value="1"/>
</dbReference>
<name>A0A318XNI5_9FIRM</name>
<dbReference type="Pfam" id="PF00464">
    <property type="entry name" value="SHMT"/>
    <property type="match status" value="1"/>
</dbReference>
<dbReference type="InterPro" id="IPR015422">
    <property type="entry name" value="PyrdxlP-dep_Trfase_small"/>
</dbReference>
<feature type="domain" description="N-acetyltransferase" evidence="1">
    <location>
        <begin position="1"/>
        <end position="151"/>
    </location>
</feature>
<keyword evidence="2" id="KW-0489">Methyltransferase</keyword>
<dbReference type="Gene3D" id="3.40.630.30">
    <property type="match status" value="1"/>
</dbReference>
<dbReference type="Pfam" id="PF00583">
    <property type="entry name" value="Acetyltransf_1"/>
    <property type="match status" value="1"/>
</dbReference>
<dbReference type="CDD" id="cd04301">
    <property type="entry name" value="NAT_SF"/>
    <property type="match status" value="1"/>
</dbReference>
<keyword evidence="3" id="KW-1185">Reference proteome</keyword>
<protein>
    <submittedName>
        <fullName evidence="2">Glycine hydroxymethyltransferase</fullName>
    </submittedName>
</protein>
<dbReference type="Gene3D" id="3.90.1150.10">
    <property type="entry name" value="Aspartate Aminotransferase, domain 1"/>
    <property type="match status" value="1"/>
</dbReference>
<dbReference type="Gene3D" id="3.40.640.10">
    <property type="entry name" value="Type I PLP-dependent aspartate aminotransferase-like (Major domain)"/>
    <property type="match status" value="1"/>
</dbReference>
<evidence type="ECO:0000259" key="1">
    <source>
        <dbReference type="PROSITE" id="PS51186"/>
    </source>
</evidence>
<organism evidence="2 3">
    <name type="scientific">Ruminiclostridium sufflavum DSM 19573</name>
    <dbReference type="NCBI Taxonomy" id="1121337"/>
    <lineage>
        <taxon>Bacteria</taxon>
        <taxon>Bacillati</taxon>
        <taxon>Bacillota</taxon>
        <taxon>Clostridia</taxon>
        <taxon>Eubacteriales</taxon>
        <taxon>Oscillospiraceae</taxon>
        <taxon>Ruminiclostridium</taxon>
    </lineage>
</organism>
<dbReference type="GO" id="GO:0008168">
    <property type="term" value="F:methyltransferase activity"/>
    <property type="evidence" value="ECO:0007669"/>
    <property type="project" value="UniProtKB-KW"/>
</dbReference>
<accession>A0A318XNI5</accession>
<dbReference type="Proteomes" id="UP000248132">
    <property type="component" value="Unassembled WGS sequence"/>
</dbReference>
<dbReference type="InterPro" id="IPR000182">
    <property type="entry name" value="GNAT_dom"/>
</dbReference>
<gene>
    <name evidence="2" type="ORF">LY28_01244</name>
</gene>
<proteinExistence type="predicted"/>
<comment type="caution">
    <text evidence="2">The sequence shown here is derived from an EMBL/GenBank/DDBJ whole genome shotgun (WGS) entry which is preliminary data.</text>
</comment>
<dbReference type="GO" id="GO:0032259">
    <property type="term" value="P:methylation"/>
    <property type="evidence" value="ECO:0007669"/>
    <property type="project" value="UniProtKB-KW"/>
</dbReference>
<dbReference type="SUPFAM" id="SSF53383">
    <property type="entry name" value="PLP-dependent transferases"/>
    <property type="match status" value="1"/>
</dbReference>
<dbReference type="EMBL" id="QKMR01000006">
    <property type="protein sequence ID" value="PYG88396.1"/>
    <property type="molecule type" value="Genomic_DNA"/>
</dbReference>
<dbReference type="RefSeq" id="WP_110461306.1">
    <property type="nucleotide sequence ID" value="NZ_QKMR01000006.1"/>
</dbReference>
<dbReference type="PROSITE" id="PS51186">
    <property type="entry name" value="GNAT"/>
    <property type="match status" value="1"/>
</dbReference>
<evidence type="ECO:0000313" key="2">
    <source>
        <dbReference type="EMBL" id="PYG88396.1"/>
    </source>
</evidence>
<dbReference type="InterPro" id="IPR016181">
    <property type="entry name" value="Acyl_CoA_acyltransferase"/>
</dbReference>
<reference evidence="2 3" key="1">
    <citation type="submission" date="2018-06" db="EMBL/GenBank/DDBJ databases">
        <title>Genomic Encyclopedia of Type Strains, Phase I: the one thousand microbial genomes (KMG-I) project.</title>
        <authorList>
            <person name="Kyrpides N."/>
        </authorList>
    </citation>
    <scope>NUCLEOTIDE SEQUENCE [LARGE SCALE GENOMIC DNA]</scope>
    <source>
        <strain evidence="2 3">DSM 19573</strain>
    </source>
</reference>
<dbReference type="AlphaFoldDB" id="A0A318XNI5"/>
<dbReference type="InterPro" id="IPR015421">
    <property type="entry name" value="PyrdxlP-dep_Trfase_major"/>
</dbReference>
<dbReference type="InterPro" id="IPR039429">
    <property type="entry name" value="SHMT-like_dom"/>
</dbReference>
<keyword evidence="2" id="KW-0808">Transferase</keyword>
<dbReference type="InterPro" id="IPR015424">
    <property type="entry name" value="PyrdxlP-dep_Trfase"/>
</dbReference>
<dbReference type="GO" id="GO:0016747">
    <property type="term" value="F:acyltransferase activity, transferring groups other than amino-acyl groups"/>
    <property type="evidence" value="ECO:0007669"/>
    <property type="project" value="InterPro"/>
</dbReference>
<sequence>MKIEIFNPKNTTEIIKFFDRVYKQNKRILNVISKDKDLMNIQREYIENGNFWVCLNNNQVIATIALRKLSDCFELRRFFVLKKYQKKGIGSNLLDIVLNYAIDNGIKVIKAATMTDGTVIRTILLKYGFTFTKRYNNSSADLFFVLKLTTEYEFNHKLRQIKNQFESSLILNPTENIPVCSSKTKFMEGLYVSERFKDVNDKVIFAGRNDTILFFEYIKKVWKDKLKASDVDLKTLSGLNAHLILFLCIIRKGDSVVLLSEDSGGHFATQKILESIGAKTYLLIPDIENQCIDIAKSRMMLERVCPQFIFIDRSEGLIYEDFSWLSDYKQPYKIFDASQYLTQIIVERYESPFNWGFDMIVSTLHKNYPGPQKGIIAVKDSVHEIWNRYLMNAKTYISNTHPLGIANSLLPVLDFDSFRAYSDDCIACANELDKKLCEAGLPVTSRGNKKIPTLHIWLEFLKKEEGYYYYLKLEQLKILTNYRLLPYEKGYGLRIGINGAVRQGLRLKHINDLAQIMGYAYHNEIDNMIIKKAEKLVKSIIVK</sequence>
<evidence type="ECO:0000313" key="3">
    <source>
        <dbReference type="Proteomes" id="UP000248132"/>
    </source>
</evidence>